<feature type="region of interest" description="Disordered" evidence="1">
    <location>
        <begin position="99"/>
        <end position="130"/>
    </location>
</feature>
<dbReference type="RefSeq" id="XP_071909568.1">
    <property type="nucleotide sequence ID" value="XM_072053467.1"/>
</dbReference>
<name>A0ABM4UQK7_COFAR</name>
<accession>A0ABM4UQK7</accession>
<feature type="compositionally biased region" description="Polar residues" evidence="1">
    <location>
        <begin position="120"/>
        <end position="130"/>
    </location>
</feature>
<evidence type="ECO:0000313" key="3">
    <source>
        <dbReference type="RefSeq" id="XP_071909568.1"/>
    </source>
</evidence>
<dbReference type="GeneID" id="140008635"/>
<organism evidence="2 3">
    <name type="scientific">Coffea arabica</name>
    <name type="common">Arabian coffee</name>
    <dbReference type="NCBI Taxonomy" id="13443"/>
    <lineage>
        <taxon>Eukaryota</taxon>
        <taxon>Viridiplantae</taxon>
        <taxon>Streptophyta</taxon>
        <taxon>Embryophyta</taxon>
        <taxon>Tracheophyta</taxon>
        <taxon>Spermatophyta</taxon>
        <taxon>Magnoliopsida</taxon>
        <taxon>eudicotyledons</taxon>
        <taxon>Gunneridae</taxon>
        <taxon>Pentapetalae</taxon>
        <taxon>asterids</taxon>
        <taxon>lamiids</taxon>
        <taxon>Gentianales</taxon>
        <taxon>Rubiaceae</taxon>
        <taxon>Ixoroideae</taxon>
        <taxon>Gardenieae complex</taxon>
        <taxon>Bertiereae - Coffeeae clade</taxon>
        <taxon>Coffeeae</taxon>
        <taxon>Coffea</taxon>
    </lineage>
</organism>
<protein>
    <submittedName>
        <fullName evidence="3">Cysteine-rich receptor-like protein kinase 19</fullName>
    </submittedName>
</protein>
<reference evidence="3" key="1">
    <citation type="submission" date="2025-08" db="UniProtKB">
        <authorList>
            <consortium name="RefSeq"/>
        </authorList>
    </citation>
    <scope>IDENTIFICATION</scope>
    <source>
        <tissue evidence="3">Leaves</tissue>
    </source>
</reference>
<proteinExistence type="predicted"/>
<dbReference type="PANTHER" id="PTHR27006">
    <property type="entry name" value="PROMASTIGOTE SURFACE ANTIGEN PROTEIN PSA"/>
    <property type="match status" value="1"/>
</dbReference>
<evidence type="ECO:0000256" key="1">
    <source>
        <dbReference type="SAM" id="MobiDB-lite"/>
    </source>
</evidence>
<gene>
    <name evidence="3" type="primary">LOC140008635</name>
</gene>
<evidence type="ECO:0000313" key="2">
    <source>
        <dbReference type="Proteomes" id="UP001652660"/>
    </source>
</evidence>
<sequence length="141" mass="16074">MMLPSAQKDKKINGFVSRDGNLSQISMGYPCPKELWVEWAYELWKNGEGKEFLDETLDDTHSSCKLMRCLQIALQCVQEDPNDRPNMLEISHMLRNENLDMKHPKRPAFSIKKDEDGDKSSTLSEGTGQVDTATITRLVAR</sequence>
<keyword evidence="2" id="KW-1185">Reference proteome</keyword>
<dbReference type="Gene3D" id="1.10.510.10">
    <property type="entry name" value="Transferase(Phosphotransferase) domain 1"/>
    <property type="match status" value="1"/>
</dbReference>
<dbReference type="SUPFAM" id="SSF56112">
    <property type="entry name" value="Protein kinase-like (PK-like)"/>
    <property type="match status" value="1"/>
</dbReference>
<dbReference type="PANTHER" id="PTHR27006:SF619">
    <property type="entry name" value="CYSTEINE-RICH RECEPTOR-LIKE PROTEIN KINASE 15"/>
    <property type="match status" value="1"/>
</dbReference>
<dbReference type="Proteomes" id="UP001652660">
    <property type="component" value="Chromosome 6c"/>
</dbReference>
<dbReference type="InterPro" id="IPR011009">
    <property type="entry name" value="Kinase-like_dom_sf"/>
</dbReference>